<dbReference type="AlphaFoldDB" id="A0A371R1Q7"/>
<evidence type="ECO:0000313" key="1">
    <source>
        <dbReference type="EMBL" id="RFA97468.1"/>
    </source>
</evidence>
<accession>A0A371R1Q7</accession>
<dbReference type="EMBL" id="NMUE01000006">
    <property type="protein sequence ID" value="RFA97468.1"/>
    <property type="molecule type" value="Genomic_DNA"/>
</dbReference>
<organism evidence="1 4">
    <name type="scientific">Pyrobaculum aerophilum</name>
    <dbReference type="NCBI Taxonomy" id="13773"/>
    <lineage>
        <taxon>Archaea</taxon>
        <taxon>Thermoproteota</taxon>
        <taxon>Thermoprotei</taxon>
        <taxon>Thermoproteales</taxon>
        <taxon>Thermoproteaceae</taxon>
        <taxon>Pyrobaculum</taxon>
    </lineage>
</organism>
<reference evidence="3 4" key="1">
    <citation type="submission" date="2017-07" db="EMBL/GenBank/DDBJ databases">
        <title>Draft genome sequence of aerobic hyperthermophilic archaea, Pyrobaculum aerophilum YKB31 and YKB32.</title>
        <authorList>
            <person name="Mochizuki T."/>
            <person name="Berliner A.J."/>
            <person name="Yoshida-Takashima Y."/>
            <person name="Takaki Y."/>
            <person name="Nunoura T."/>
            <person name="Takai K."/>
        </authorList>
    </citation>
    <scope>NUCLEOTIDE SEQUENCE [LARGE SCALE GENOMIC DNA]</scope>
    <source>
        <strain evidence="1 4">YKB31</strain>
        <strain evidence="2 3">YKB32</strain>
    </source>
</reference>
<dbReference type="EMBL" id="NMUF01000018">
    <property type="protein sequence ID" value="RFA98381.1"/>
    <property type="molecule type" value="Genomic_DNA"/>
</dbReference>
<evidence type="ECO:0000313" key="4">
    <source>
        <dbReference type="Proteomes" id="UP000257123"/>
    </source>
</evidence>
<sequence>MRILIALLAVVAVVYALETDHFVVIPEDQTLANYLEEAYSYYKDKGLDPAPPCQGDKYKVYVDPSSQYDAYTALGNGCIVEQRFKPGYTRRLAFHEVGHIFFAKYDSAPGDYFWADEATPEAMASVATGVYYFPSKYFSERLYKIDPFSLGEDKVYDWYKYSAVVAWYLQQAQQWKDLLRVISTRQGAAALYVRFLLALPKGVDLGGVTYRPDMERIEVSPGAVRTYPEFNGYTAVYYEVDVPPGGVLRIAVEGDGANNIVSNIAIGREIVVTNGTILLALVNNSSKTVRPTIVFYYSNIKAKVLSGVYRDGHISVKLYAEYGFQRLSGLAKINGSDIYFSDGIAVYNFTGGLRPYVLRIEYNNTWGYLFLNLTQPRFSVSPTSLYLDVGGWGFINVTISHTNPLAIECTLNGTSRGVAFKPIAVLAPAGNNTYRLYFQVSGTPGEKIDIRCGNWSTSIPVYKPSYKLEFDLDKWRGKLYVQFGSSLLVYNITDLPASINVTFNGYTAAVLALWRPSLNVNLSNPRLNGGLITYNVSINVDGLPWAVFKGTVKIDERLDGNYQGGVFNTTLSLEPGKEKDITIAVGKLSTTVHVMAPSLKIELIPLGAVVEGGKARLLVKINYNIEVVNAPPIVFDGPGLVSVSSIQQNLAILTYNFNDTIVIRHKALGGENSVIVRLPRPEFNISLLRGEVTPERFQGEFNVSLKVCNPSVTAKYIVAVGNRSVVLNVQANRCAYNWTLISLTSAYSPSLVFSVSTSFGDLSYRVFAPPPNVTAEIKRWLVNEGGEYVDILLRVKTPAKYTYKVMGRGISGEAVLNITAIAFNGTALVDYGFGALKLFRPGIILEAAPVIVEVNTPYTLNVTFCVPEGLYINATLSVSHSSAVPVALGPGVHKREISVKSPPFPGAYNLSLRVGPYENYTTVVAYGVYNLTLMAPKAVVVGVPVEVKVVGRVKPLVNISLPLAISGCGNLSKRVPLNGSVVLRFEKPCSASLVAYTNSTRVSAEVKWASLTVEISFERLGTLRGLPVFPARGLSAKALLGGAPVNGTVRIVGDFDKLGYVNYTVYVEYMGVVNKTEFLGFAVPLDNYLAANKTATLLPPDARPYFLFLLEKAVATGDWGLVDGISRLYSNTPTPLTLVARYLVERDLSRGRDPNVEAAEILRRLEPVIFGVVGGLALAVIRRFA</sequence>
<comment type="caution">
    <text evidence="1">The sequence shown here is derived from an EMBL/GenBank/DDBJ whole genome shotgun (WGS) entry which is preliminary data.</text>
</comment>
<evidence type="ECO:0000313" key="2">
    <source>
        <dbReference type="EMBL" id="RFA98381.1"/>
    </source>
</evidence>
<dbReference type="RefSeq" id="WP_116420669.1">
    <property type="nucleotide sequence ID" value="NZ_NMUE01000006.1"/>
</dbReference>
<name>A0A371R1Q7_9CREN</name>
<dbReference type="Proteomes" id="UP000256877">
    <property type="component" value="Unassembled WGS sequence"/>
</dbReference>
<dbReference type="OrthoDB" id="28958at2157"/>
<proteinExistence type="predicted"/>
<protein>
    <submittedName>
        <fullName evidence="1">Uncharacterized protein</fullName>
    </submittedName>
</protein>
<gene>
    <name evidence="1" type="ORF">CGL51_03255</name>
    <name evidence="2" type="ORF">CGL52_07500</name>
</gene>
<dbReference type="Proteomes" id="UP000257123">
    <property type="component" value="Unassembled WGS sequence"/>
</dbReference>
<evidence type="ECO:0000313" key="3">
    <source>
        <dbReference type="Proteomes" id="UP000256877"/>
    </source>
</evidence>